<evidence type="ECO:0000313" key="1">
    <source>
        <dbReference type="EMBL" id="KAK7047924.1"/>
    </source>
</evidence>
<gene>
    <name evidence="1" type="ORF">VNI00_006252</name>
</gene>
<reference evidence="1 2" key="1">
    <citation type="submission" date="2024-01" db="EMBL/GenBank/DDBJ databases">
        <title>A draft genome for a cacao thread blight-causing isolate of Paramarasmius palmivorus.</title>
        <authorList>
            <person name="Baruah I.K."/>
            <person name="Bukari Y."/>
            <person name="Amoako-Attah I."/>
            <person name="Meinhardt L.W."/>
            <person name="Bailey B.A."/>
            <person name="Cohen S.P."/>
        </authorList>
    </citation>
    <scope>NUCLEOTIDE SEQUENCE [LARGE SCALE GENOMIC DNA]</scope>
    <source>
        <strain evidence="1 2">GH-12</strain>
    </source>
</reference>
<dbReference type="AlphaFoldDB" id="A0AAW0D8D4"/>
<sequence>MSETRRLLEAARALSQLLDANNVAHAFHGSVLTAVLANLPQSDEIYCVVEGGQGQAHPFRRVRDSIAGNEDFAVIHSPWTNRLFISYRRLIPTIEIEILPAGECGPRRLDSNTIMKIQNIPFLALSEFIRAKLNSWMIGGSDRDAQDISWTLSRYWNRVDINRIPELDMNTFVTRHSTAAPAWSALRRKYGM</sequence>
<organism evidence="1 2">
    <name type="scientific">Paramarasmius palmivorus</name>
    <dbReference type="NCBI Taxonomy" id="297713"/>
    <lineage>
        <taxon>Eukaryota</taxon>
        <taxon>Fungi</taxon>
        <taxon>Dikarya</taxon>
        <taxon>Basidiomycota</taxon>
        <taxon>Agaricomycotina</taxon>
        <taxon>Agaricomycetes</taxon>
        <taxon>Agaricomycetidae</taxon>
        <taxon>Agaricales</taxon>
        <taxon>Marasmiineae</taxon>
        <taxon>Marasmiaceae</taxon>
        <taxon>Paramarasmius</taxon>
    </lineage>
</organism>
<keyword evidence="2" id="KW-1185">Reference proteome</keyword>
<evidence type="ECO:0008006" key="3">
    <source>
        <dbReference type="Google" id="ProtNLM"/>
    </source>
</evidence>
<dbReference type="Proteomes" id="UP001383192">
    <property type="component" value="Unassembled WGS sequence"/>
</dbReference>
<accession>A0AAW0D8D4</accession>
<proteinExistence type="predicted"/>
<name>A0AAW0D8D4_9AGAR</name>
<evidence type="ECO:0000313" key="2">
    <source>
        <dbReference type="Proteomes" id="UP001383192"/>
    </source>
</evidence>
<protein>
    <recommendedName>
        <fullName evidence="3">Nucleotidyltransferase family protein</fullName>
    </recommendedName>
</protein>
<dbReference type="EMBL" id="JAYKXP010000018">
    <property type="protein sequence ID" value="KAK7047924.1"/>
    <property type="molecule type" value="Genomic_DNA"/>
</dbReference>
<comment type="caution">
    <text evidence="1">The sequence shown here is derived from an EMBL/GenBank/DDBJ whole genome shotgun (WGS) entry which is preliminary data.</text>
</comment>